<dbReference type="Proteomes" id="UP001225316">
    <property type="component" value="Unassembled WGS sequence"/>
</dbReference>
<dbReference type="NCBIfam" id="TIGR00229">
    <property type="entry name" value="sensory_box"/>
    <property type="match status" value="1"/>
</dbReference>
<dbReference type="InterPro" id="IPR000700">
    <property type="entry name" value="PAS-assoc_C"/>
</dbReference>
<dbReference type="Pfam" id="PF08448">
    <property type="entry name" value="PAS_4"/>
    <property type="match status" value="1"/>
</dbReference>
<dbReference type="Gene3D" id="3.60.40.10">
    <property type="entry name" value="PPM-type phosphatase domain"/>
    <property type="match status" value="1"/>
</dbReference>
<dbReference type="PROSITE" id="PS50113">
    <property type="entry name" value="PAC"/>
    <property type="match status" value="1"/>
</dbReference>
<keyword evidence="1" id="KW-0378">Hydrolase</keyword>
<accession>A0ABU1AQU8</accession>
<evidence type="ECO:0000313" key="3">
    <source>
        <dbReference type="EMBL" id="MDQ8206433.1"/>
    </source>
</evidence>
<proteinExistence type="predicted"/>
<dbReference type="InterPro" id="IPR035965">
    <property type="entry name" value="PAS-like_dom_sf"/>
</dbReference>
<reference evidence="3 4" key="1">
    <citation type="submission" date="2023-04" db="EMBL/GenBank/DDBJ databases">
        <title>A novel bacteria isolated from coastal sediment.</title>
        <authorList>
            <person name="Liu X.-J."/>
            <person name="Du Z.-J."/>
        </authorList>
    </citation>
    <scope>NUCLEOTIDE SEQUENCE [LARGE SCALE GENOMIC DNA]</scope>
    <source>
        <strain evidence="3 4">SDUM461003</strain>
    </source>
</reference>
<dbReference type="EMBL" id="JARXHW010000004">
    <property type="protein sequence ID" value="MDQ8206433.1"/>
    <property type="molecule type" value="Genomic_DNA"/>
</dbReference>
<dbReference type="InterPro" id="IPR013656">
    <property type="entry name" value="PAS_4"/>
</dbReference>
<feature type="domain" description="PAC" evidence="2">
    <location>
        <begin position="85"/>
        <end position="143"/>
    </location>
</feature>
<dbReference type="Pfam" id="PF07228">
    <property type="entry name" value="SpoIIE"/>
    <property type="match status" value="1"/>
</dbReference>
<dbReference type="InterPro" id="IPR001932">
    <property type="entry name" value="PPM-type_phosphatase-like_dom"/>
</dbReference>
<name>A0ABU1AQU8_9BACT</name>
<comment type="caution">
    <text evidence="3">The sequence shown here is derived from an EMBL/GenBank/DDBJ whole genome shotgun (WGS) entry which is preliminary data.</text>
</comment>
<dbReference type="SUPFAM" id="SSF55785">
    <property type="entry name" value="PYP-like sensor domain (PAS domain)"/>
    <property type="match status" value="1"/>
</dbReference>
<dbReference type="InterPro" id="IPR000014">
    <property type="entry name" value="PAS"/>
</dbReference>
<organism evidence="3 4">
    <name type="scientific">Thalassobacterium maritimum</name>
    <dbReference type="NCBI Taxonomy" id="3041265"/>
    <lineage>
        <taxon>Bacteria</taxon>
        <taxon>Pseudomonadati</taxon>
        <taxon>Verrucomicrobiota</taxon>
        <taxon>Opitutia</taxon>
        <taxon>Puniceicoccales</taxon>
        <taxon>Coraliomargaritaceae</taxon>
        <taxon>Thalassobacterium</taxon>
    </lineage>
</organism>
<dbReference type="SUPFAM" id="SSF81606">
    <property type="entry name" value="PP2C-like"/>
    <property type="match status" value="1"/>
</dbReference>
<dbReference type="InterPro" id="IPR052016">
    <property type="entry name" value="Bact_Sigma-Reg"/>
</dbReference>
<evidence type="ECO:0000313" key="4">
    <source>
        <dbReference type="Proteomes" id="UP001225316"/>
    </source>
</evidence>
<dbReference type="PANTHER" id="PTHR43156">
    <property type="entry name" value="STAGE II SPORULATION PROTEIN E-RELATED"/>
    <property type="match status" value="1"/>
</dbReference>
<gene>
    <name evidence="3" type="ORF">QEH52_02855</name>
</gene>
<dbReference type="InterPro" id="IPR036457">
    <property type="entry name" value="PPM-type-like_dom_sf"/>
</dbReference>
<protein>
    <submittedName>
        <fullName evidence="3">SpoIIE family protein phosphatase</fullName>
    </submittedName>
</protein>
<dbReference type="SMART" id="SM00331">
    <property type="entry name" value="PP2C_SIG"/>
    <property type="match status" value="1"/>
</dbReference>
<dbReference type="PANTHER" id="PTHR43156:SF2">
    <property type="entry name" value="STAGE II SPORULATION PROTEIN E"/>
    <property type="match status" value="1"/>
</dbReference>
<evidence type="ECO:0000259" key="2">
    <source>
        <dbReference type="PROSITE" id="PS50113"/>
    </source>
</evidence>
<dbReference type="RefSeq" id="WP_308948503.1">
    <property type="nucleotide sequence ID" value="NZ_JARXHW010000004.1"/>
</dbReference>
<keyword evidence="4" id="KW-1185">Reference proteome</keyword>
<dbReference type="Gene3D" id="3.30.450.20">
    <property type="entry name" value="PAS domain"/>
    <property type="match status" value="1"/>
</dbReference>
<sequence>MKSDYEQSATLIRNSFKRLFVTLMEQTADRIYIKDTQSRFVFVSEALARTHGLQRPTDIEGMTDFDFYDQATAQGFFDEEQRIMRTNEPLINRIEKESWKSGNVTWVSHSKTPLRLDTGETIGLIGISRDVTEEHCSKQQVLEQNKTMRADIASAQKVQQIMIPGRLPVVDDIRIAYVWQPMTSVGGDIISFPRSPGKELIFFMADVCGHGVQAAFYTVLLKYMSAHAAEEYDKAPDHFLNTINEHVIGRITQGFVTAVAGHFDPPQANGSRKLHLSNAGQPDWMLLRASSQTVEHLKLASAMVMGLPTGQASPPVEYTLHAGDRLFLFTDGIVESAKPNGEEFGIEGLRQTIESYSNLPLQQCVDKTYQAALQHTGDLQLQDDMTLLAFEIASC</sequence>
<evidence type="ECO:0000256" key="1">
    <source>
        <dbReference type="ARBA" id="ARBA00022801"/>
    </source>
</evidence>